<dbReference type="PRINTS" id="PR00039">
    <property type="entry name" value="HTHLYSR"/>
</dbReference>
<evidence type="ECO:0000313" key="12">
    <source>
        <dbReference type="Proteomes" id="UP001598201"/>
    </source>
</evidence>
<organism evidence="9 11">
    <name type="scientific">Rahnella sp. (strain Y9602)</name>
    <dbReference type="NCBI Taxonomy" id="2703885"/>
    <lineage>
        <taxon>Bacteria</taxon>
        <taxon>Pseudomonadati</taxon>
        <taxon>Pseudomonadota</taxon>
        <taxon>Gammaproteobacteria</taxon>
        <taxon>Enterobacterales</taxon>
        <taxon>Yersiniaceae</taxon>
        <taxon>Rahnella</taxon>
    </lineage>
</organism>
<dbReference type="PANTHER" id="PTHR30537:SF26">
    <property type="entry name" value="GLYCINE CLEAVAGE SYSTEM TRANSCRIPTIONAL ACTIVATOR"/>
    <property type="match status" value="1"/>
</dbReference>
<dbReference type="InterPro" id="IPR036388">
    <property type="entry name" value="WH-like_DNA-bd_sf"/>
</dbReference>
<dbReference type="Gene3D" id="1.10.10.10">
    <property type="entry name" value="Winged helix-like DNA-binding domain superfamily/Winged helix DNA-binding domain"/>
    <property type="match status" value="1"/>
</dbReference>
<reference evidence="10 12" key="3">
    <citation type="submission" date="2024-09" db="EMBL/GenBank/DDBJ databases">
        <title>Genomes of Rahnella.</title>
        <authorList>
            <person name="Mnguni F.C."/>
            <person name="Shin G.Y."/>
            <person name="Coutinho T."/>
        </authorList>
    </citation>
    <scope>NUCLEOTIDE SEQUENCE [LARGE SCALE GENOMIC DNA]</scope>
    <source>
        <strain evidence="10 12">20WA0057</strain>
    </source>
</reference>
<evidence type="ECO:0000313" key="9">
    <source>
        <dbReference type="EMBL" id="ADW72473.1"/>
    </source>
</evidence>
<feature type="domain" description="HTH lysR-type" evidence="8">
    <location>
        <begin position="6"/>
        <end position="63"/>
    </location>
</feature>
<gene>
    <name evidence="9" type="ordered locus">Rahaq_0848</name>
    <name evidence="10" type="ORF">ACFPK4_25315</name>
</gene>
<dbReference type="AlphaFoldDB" id="A0A0H3F6I8"/>
<reference evidence="9 11" key="2">
    <citation type="journal article" date="2012" name="J. Bacteriol.">
        <title>Complete Genome Sequence of Rahnella sp. Strain Y9602, a Gammaproteobacterium Isolate from Metal- and Radionuclide-Contaminated Soil.</title>
        <authorList>
            <person name="Martinez R.J."/>
            <person name="Bruce D."/>
            <person name="Detter C."/>
            <person name="Goodwin L.A."/>
            <person name="Han J."/>
            <person name="Han C.S."/>
            <person name="Held B."/>
            <person name="Land M.L."/>
            <person name="Mikhailova N."/>
            <person name="Nolan M."/>
            <person name="Pennacchio L."/>
            <person name="Pitluck S."/>
            <person name="Tapia R."/>
            <person name="Woyke T."/>
            <person name="Sobecky P.A."/>
        </authorList>
    </citation>
    <scope>NUCLEOTIDE SEQUENCE [LARGE SCALE GENOMIC DNA]</scope>
    <source>
        <strain evidence="9 11">Y9602</strain>
    </source>
</reference>
<dbReference type="SUPFAM" id="SSF53850">
    <property type="entry name" value="Periplasmic binding protein-like II"/>
    <property type="match status" value="1"/>
</dbReference>
<dbReference type="InterPro" id="IPR036390">
    <property type="entry name" value="WH_DNA-bd_sf"/>
</dbReference>
<evidence type="ECO:0000256" key="2">
    <source>
        <dbReference type="ARBA" id="ARBA00023015"/>
    </source>
</evidence>
<protein>
    <recommendedName>
        <fullName evidence="6">Glycine cleavage system transcriptional activator</fullName>
    </recommendedName>
    <alternativeName>
        <fullName evidence="7">Gcv operon activator</fullName>
    </alternativeName>
</protein>
<dbReference type="FunFam" id="1.10.10.10:FF:000038">
    <property type="entry name" value="Glycine cleavage system transcriptional activator"/>
    <property type="match status" value="1"/>
</dbReference>
<evidence type="ECO:0000256" key="3">
    <source>
        <dbReference type="ARBA" id="ARBA00023125"/>
    </source>
</evidence>
<dbReference type="InterPro" id="IPR058163">
    <property type="entry name" value="LysR-type_TF_proteobact-type"/>
</dbReference>
<dbReference type="NCBIfam" id="NF008352">
    <property type="entry name" value="PRK11139.1"/>
    <property type="match status" value="1"/>
</dbReference>
<dbReference type="Pfam" id="PF00126">
    <property type="entry name" value="HTH_1"/>
    <property type="match status" value="1"/>
</dbReference>
<dbReference type="RefSeq" id="WP_013574178.1">
    <property type="nucleotide sequence ID" value="NC_015061.1"/>
</dbReference>
<evidence type="ECO:0000313" key="10">
    <source>
        <dbReference type="EMBL" id="MFD3226866.1"/>
    </source>
</evidence>
<dbReference type="FunFam" id="3.40.190.10:FF:000017">
    <property type="entry name" value="Glycine cleavage system transcriptional activator"/>
    <property type="match status" value="1"/>
</dbReference>
<keyword evidence="12" id="KW-1185">Reference proteome</keyword>
<evidence type="ECO:0000256" key="6">
    <source>
        <dbReference type="ARBA" id="ARBA00072903"/>
    </source>
</evidence>
<evidence type="ECO:0000259" key="8">
    <source>
        <dbReference type="PROSITE" id="PS50931"/>
    </source>
</evidence>
<evidence type="ECO:0000256" key="1">
    <source>
        <dbReference type="ARBA" id="ARBA00009437"/>
    </source>
</evidence>
<evidence type="ECO:0000256" key="5">
    <source>
        <dbReference type="ARBA" id="ARBA00058399"/>
    </source>
</evidence>
<dbReference type="CDD" id="cd08432">
    <property type="entry name" value="PBP2_GcdR_TrpI_HvrB_AmpR_like"/>
    <property type="match status" value="1"/>
</dbReference>
<proteinExistence type="inferred from homology"/>
<dbReference type="PROSITE" id="PS50931">
    <property type="entry name" value="HTH_LYSR"/>
    <property type="match status" value="1"/>
</dbReference>
<dbReference type="PANTHER" id="PTHR30537">
    <property type="entry name" value="HTH-TYPE TRANSCRIPTIONAL REGULATOR"/>
    <property type="match status" value="1"/>
</dbReference>
<comment type="similarity">
    <text evidence="1">Belongs to the LysR transcriptional regulatory family.</text>
</comment>
<reference evidence="11" key="1">
    <citation type="submission" date="2011-01" db="EMBL/GenBank/DDBJ databases">
        <title>Complete sequence of chromosome of Rahnella sp. Y9602.</title>
        <authorList>
            <consortium name="US DOE Joint Genome Institute"/>
            <person name="Lucas S."/>
            <person name="Copeland A."/>
            <person name="Lapidus A."/>
            <person name="Cheng J.-F."/>
            <person name="Goodwin L."/>
            <person name="Pitluck S."/>
            <person name="Lu M."/>
            <person name="Detter J.C."/>
            <person name="Han C."/>
            <person name="Tapia R."/>
            <person name="Land M."/>
            <person name="Hauser L."/>
            <person name="Kyrpides N."/>
            <person name="Ivanova N."/>
            <person name="Ovchinnikova G."/>
            <person name="Pagani I."/>
            <person name="Sobecky P.A."/>
            <person name="Martinez R.J."/>
            <person name="Woyke T."/>
        </authorList>
    </citation>
    <scope>NUCLEOTIDE SEQUENCE [LARGE SCALE GENOMIC DNA]</scope>
    <source>
        <strain evidence="11">Y9602</strain>
    </source>
</reference>
<keyword evidence="2" id="KW-0805">Transcription regulation</keyword>
<dbReference type="InterPro" id="IPR000847">
    <property type="entry name" value="LysR_HTH_N"/>
</dbReference>
<dbReference type="InterPro" id="IPR005119">
    <property type="entry name" value="LysR_subst-bd"/>
</dbReference>
<dbReference type="GO" id="GO:0043565">
    <property type="term" value="F:sequence-specific DNA binding"/>
    <property type="evidence" value="ECO:0007669"/>
    <property type="project" value="TreeGrafter"/>
</dbReference>
<dbReference type="Proteomes" id="UP001598201">
    <property type="component" value="Unassembled WGS sequence"/>
</dbReference>
<dbReference type="SUPFAM" id="SSF46785">
    <property type="entry name" value="Winged helix' DNA-binding domain"/>
    <property type="match status" value="1"/>
</dbReference>
<dbReference type="Proteomes" id="UP000007257">
    <property type="component" value="Chromosome"/>
</dbReference>
<dbReference type="GO" id="GO:0003700">
    <property type="term" value="F:DNA-binding transcription factor activity"/>
    <property type="evidence" value="ECO:0007669"/>
    <property type="project" value="InterPro"/>
</dbReference>
<dbReference type="HOGENOM" id="CLU_039613_37_1_6"/>
<keyword evidence="4" id="KW-0804">Transcription</keyword>
<evidence type="ECO:0000256" key="4">
    <source>
        <dbReference type="ARBA" id="ARBA00023163"/>
    </source>
</evidence>
<dbReference type="GO" id="GO:0006351">
    <property type="term" value="P:DNA-templated transcription"/>
    <property type="evidence" value="ECO:0007669"/>
    <property type="project" value="TreeGrafter"/>
</dbReference>
<evidence type="ECO:0000256" key="7">
    <source>
        <dbReference type="ARBA" id="ARBA00078139"/>
    </source>
</evidence>
<keyword evidence="3" id="KW-0238">DNA-binding</keyword>
<sequence>MSKRLPPLNSLRVFDAAARHLSFTKAAEELFVTQAAVSHQIKSLEDFLGLKLFRRRNRSLLLSEEGQSYYLDIKEIFSALNEATRKLQARSAKGALTVSLPPSFAIQWLVPRLSGFNSAYPGIDVRIQAVDREEDKLADDVDVAIFHGRGNWPGLRAERLYAEYLLPVCSPSLLMGDNPLKEPADLSHHTLLHDASRRDWLAYTKQLGLQQVNVQQGPIFSHSAMVVQAAVHGQGIALVNNVMAQTEIEAGRLVCPFSEVLISKNAFYLVCHDSQAELGKIAAFRQWILARAASEQEKLRFRFDQA</sequence>
<name>A0A0H3F6I8_RAHSY</name>
<dbReference type="EMBL" id="JBHUCJ010000115">
    <property type="protein sequence ID" value="MFD3226866.1"/>
    <property type="molecule type" value="Genomic_DNA"/>
</dbReference>
<dbReference type="OrthoDB" id="5526340at2"/>
<accession>A0A0H3F6I8</accession>
<dbReference type="eggNOG" id="COG0583">
    <property type="taxonomic scope" value="Bacteria"/>
</dbReference>
<dbReference type="Gene3D" id="3.40.190.10">
    <property type="entry name" value="Periplasmic binding protein-like II"/>
    <property type="match status" value="2"/>
</dbReference>
<dbReference type="KEGG" id="rah:Rahaq_0848"/>
<comment type="function">
    <text evidence="5">Regulatory protein for the glycine cleavage system operon (gcv). Mediates activation of gcv by glycine and repression by purines. GcvA is negatively autoregulated. Binds to three sites upstream of the gcv promoter.</text>
</comment>
<dbReference type="GeneID" id="95418459"/>
<dbReference type="EMBL" id="CP002505">
    <property type="protein sequence ID" value="ADW72473.1"/>
    <property type="molecule type" value="Genomic_DNA"/>
</dbReference>
<evidence type="ECO:0000313" key="11">
    <source>
        <dbReference type="Proteomes" id="UP000007257"/>
    </source>
</evidence>
<dbReference type="Pfam" id="PF03466">
    <property type="entry name" value="LysR_substrate"/>
    <property type="match status" value="1"/>
</dbReference>